<dbReference type="OrthoDB" id="9798746at2"/>
<dbReference type="Proteomes" id="UP000295718">
    <property type="component" value="Unassembled WGS sequence"/>
</dbReference>
<dbReference type="STRING" id="1469948.GCA_000732725_02333"/>
<name>A0A4V2QBX4_9FIRM</name>
<dbReference type="InterPro" id="IPR029044">
    <property type="entry name" value="Nucleotide-diphossugar_trans"/>
</dbReference>
<dbReference type="InterPro" id="IPR050748">
    <property type="entry name" value="Glycosyltrans_8_dom-fam"/>
</dbReference>
<dbReference type="PANTHER" id="PTHR13778">
    <property type="entry name" value="GLYCOSYLTRANSFERASE 8 DOMAIN-CONTAINING PROTEIN"/>
    <property type="match status" value="1"/>
</dbReference>
<accession>A0A4V2QBX4</accession>
<keyword evidence="2 4" id="KW-0808">Transferase</keyword>
<dbReference type="CDD" id="cd04194">
    <property type="entry name" value="GT8_A4GalT_like"/>
    <property type="match status" value="1"/>
</dbReference>
<evidence type="ECO:0000256" key="1">
    <source>
        <dbReference type="ARBA" id="ARBA00022676"/>
    </source>
</evidence>
<evidence type="ECO:0000256" key="3">
    <source>
        <dbReference type="ARBA" id="ARBA00022723"/>
    </source>
</evidence>
<keyword evidence="3" id="KW-0479">Metal-binding</keyword>
<dbReference type="Gene3D" id="3.90.550.10">
    <property type="entry name" value="Spore Coat Polysaccharide Biosynthesis Protein SpsA, Chain A"/>
    <property type="match status" value="1"/>
</dbReference>
<gene>
    <name evidence="4" type="ORF">EDD76_107213</name>
</gene>
<sequence>MTDEKKLCVAYAADDNYAKYLGISMLSLFRSNEEFEEIEVFVLDCGILKENKNKLESISGQYDRTIIFISMEEAVSGLDLRMGARKISVASYARLFLASILPKSCTRVLYLDCDTIVRGKVDEFWNADMEEYLVAGVRDTVDSFFLKKIGLDEDEYYVNAGILLIDLEGWRKEELEQRFIAFIRKFEGNVPHHDQGTINGVCRARKLAVKPGFNATSNIYSFSAKTIRRIYFMDNFYSQEELDKAKSDPAILHFTTGLVGRPWEENCIHPMKEEYLKAAALSPWKEDSLLPDSRKFSVKAFSWFYRHMPLLLSEAAYRSVCWLTHMRE</sequence>
<dbReference type="AlphaFoldDB" id="A0A4V2QBX4"/>
<protein>
    <submittedName>
        <fullName evidence="4">Lipopolysaccharide biosynthesis glycosyltransferase</fullName>
    </submittedName>
</protein>
<organism evidence="4 5">
    <name type="scientific">Kineothrix alysoides</name>
    <dbReference type="NCBI Taxonomy" id="1469948"/>
    <lineage>
        <taxon>Bacteria</taxon>
        <taxon>Bacillati</taxon>
        <taxon>Bacillota</taxon>
        <taxon>Clostridia</taxon>
        <taxon>Lachnospirales</taxon>
        <taxon>Lachnospiraceae</taxon>
        <taxon>Kineothrix</taxon>
    </lineage>
</organism>
<dbReference type="PANTHER" id="PTHR13778:SF47">
    <property type="entry name" value="LIPOPOLYSACCHARIDE 1,3-GALACTOSYLTRANSFERASE"/>
    <property type="match status" value="1"/>
</dbReference>
<evidence type="ECO:0000256" key="2">
    <source>
        <dbReference type="ARBA" id="ARBA00022679"/>
    </source>
</evidence>
<keyword evidence="5" id="KW-1185">Reference proteome</keyword>
<dbReference type="GO" id="GO:0016757">
    <property type="term" value="F:glycosyltransferase activity"/>
    <property type="evidence" value="ECO:0007669"/>
    <property type="project" value="UniProtKB-KW"/>
</dbReference>
<reference evidence="4 5" key="1">
    <citation type="submission" date="2019-03" db="EMBL/GenBank/DDBJ databases">
        <title>Genomic Encyclopedia of Type Strains, Phase IV (KMG-IV): sequencing the most valuable type-strain genomes for metagenomic binning, comparative biology and taxonomic classification.</title>
        <authorList>
            <person name="Goeker M."/>
        </authorList>
    </citation>
    <scope>NUCLEOTIDE SEQUENCE [LARGE SCALE GENOMIC DNA]</scope>
    <source>
        <strain evidence="4 5">DSM 100556</strain>
    </source>
</reference>
<dbReference type="Pfam" id="PF01501">
    <property type="entry name" value="Glyco_transf_8"/>
    <property type="match status" value="1"/>
</dbReference>
<dbReference type="GO" id="GO:0046872">
    <property type="term" value="F:metal ion binding"/>
    <property type="evidence" value="ECO:0007669"/>
    <property type="project" value="UniProtKB-KW"/>
</dbReference>
<comment type="caution">
    <text evidence="4">The sequence shown here is derived from an EMBL/GenBank/DDBJ whole genome shotgun (WGS) entry which is preliminary data.</text>
</comment>
<dbReference type="RefSeq" id="WP_051869497.1">
    <property type="nucleotide sequence ID" value="NZ_JPNB01000002.1"/>
</dbReference>
<evidence type="ECO:0000313" key="5">
    <source>
        <dbReference type="Proteomes" id="UP000295718"/>
    </source>
</evidence>
<keyword evidence="1" id="KW-0328">Glycosyltransferase</keyword>
<dbReference type="InterPro" id="IPR002495">
    <property type="entry name" value="Glyco_trans_8"/>
</dbReference>
<proteinExistence type="predicted"/>
<dbReference type="SUPFAM" id="SSF53448">
    <property type="entry name" value="Nucleotide-diphospho-sugar transferases"/>
    <property type="match status" value="1"/>
</dbReference>
<evidence type="ECO:0000313" key="4">
    <source>
        <dbReference type="EMBL" id="TCL58097.1"/>
    </source>
</evidence>
<dbReference type="EMBL" id="SLUO01000007">
    <property type="protein sequence ID" value="TCL58097.1"/>
    <property type="molecule type" value="Genomic_DNA"/>
</dbReference>